<dbReference type="InterPro" id="IPR007110">
    <property type="entry name" value="Ig-like_dom"/>
</dbReference>
<evidence type="ECO:0000256" key="5">
    <source>
        <dbReference type="ARBA" id="ARBA00022553"/>
    </source>
</evidence>
<dbReference type="CDD" id="cd00096">
    <property type="entry name" value="Ig"/>
    <property type="match status" value="1"/>
</dbReference>
<dbReference type="GO" id="GO:0050772">
    <property type="term" value="P:positive regulation of axonogenesis"/>
    <property type="evidence" value="ECO:0007669"/>
    <property type="project" value="UniProtKB-ARBA"/>
</dbReference>
<dbReference type="Pfam" id="PF01437">
    <property type="entry name" value="PSI"/>
    <property type="match status" value="1"/>
</dbReference>
<keyword evidence="8" id="KW-0221">Differentiation</keyword>
<comment type="similarity">
    <text evidence="2">Belongs to the semaphorin family.</text>
</comment>
<evidence type="ECO:0000256" key="1">
    <source>
        <dbReference type="ARBA" id="ARBA00004251"/>
    </source>
</evidence>
<accession>A0AA40LJ64</accession>
<feature type="domain" description="Ig-like" evidence="19">
    <location>
        <begin position="951"/>
        <end position="1048"/>
    </location>
</feature>
<evidence type="ECO:0000256" key="16">
    <source>
        <dbReference type="ARBA" id="ARBA00074138"/>
    </source>
</evidence>
<feature type="region of interest" description="Disordered" evidence="18">
    <location>
        <begin position="650"/>
        <end position="698"/>
    </location>
</feature>
<dbReference type="InterPro" id="IPR015943">
    <property type="entry name" value="WD40/YVTN_repeat-like_dom_sf"/>
</dbReference>
<dbReference type="GO" id="GO:0005615">
    <property type="term" value="C:extracellular space"/>
    <property type="evidence" value="ECO:0007669"/>
    <property type="project" value="TreeGrafter"/>
</dbReference>
<feature type="domain" description="Ig-like" evidence="19">
    <location>
        <begin position="552"/>
        <end position="633"/>
    </location>
</feature>
<evidence type="ECO:0000256" key="3">
    <source>
        <dbReference type="ARBA" id="ARBA00022473"/>
    </source>
</evidence>
<evidence type="ECO:0000256" key="2">
    <source>
        <dbReference type="ARBA" id="ARBA00009492"/>
    </source>
</evidence>
<dbReference type="InterPro" id="IPR036179">
    <property type="entry name" value="Ig-like_dom_sf"/>
</dbReference>
<dbReference type="GO" id="GO:0001755">
    <property type="term" value="P:neural crest cell migration"/>
    <property type="evidence" value="ECO:0007669"/>
    <property type="project" value="TreeGrafter"/>
</dbReference>
<dbReference type="InterPro" id="IPR001627">
    <property type="entry name" value="Semap_dom"/>
</dbReference>
<dbReference type="SMART" id="SM00408">
    <property type="entry name" value="IGc2"/>
    <property type="match status" value="1"/>
</dbReference>
<dbReference type="FunFam" id="2.130.10.10:FF:000120">
    <property type="entry name" value="Semaphorin 4D"/>
    <property type="match status" value="1"/>
</dbReference>
<dbReference type="GO" id="GO:0007411">
    <property type="term" value="P:axon guidance"/>
    <property type="evidence" value="ECO:0007669"/>
    <property type="project" value="TreeGrafter"/>
</dbReference>
<dbReference type="GO" id="GO:0030335">
    <property type="term" value="P:positive regulation of cell migration"/>
    <property type="evidence" value="ECO:0007669"/>
    <property type="project" value="UniProtKB-ARBA"/>
</dbReference>
<comment type="function">
    <text evidence="15">Cell surface receptor for PLXNB1 and PLXNB2 that plays an important role in cell-cell signaling. Regulates GABAergic synapse development. Promotes the development of inhibitory synapses in a PLXNB1-dependent manner. Modulates the complexity and arborization of developing neurites in hippocampal neurons by activating PLXNB1 and interaction with PLXNB1 mediates activation of RHOA. Promotes the migration of cerebellar granule cells. Plays a role in the immune system; induces B-cells to aggregate and improves their viability (in vitro). Induces endothelial cell migration through the activation of PTK2B/PYK2, SRC, and the phosphatidylinositol 3-kinase-AKT pathway.</text>
</comment>
<dbReference type="GO" id="GO:0043931">
    <property type="term" value="P:ossification involved in bone maturation"/>
    <property type="evidence" value="ECO:0007669"/>
    <property type="project" value="TreeGrafter"/>
</dbReference>
<dbReference type="InterPro" id="IPR027231">
    <property type="entry name" value="Semaphorin"/>
</dbReference>
<evidence type="ECO:0000256" key="9">
    <source>
        <dbReference type="ARBA" id="ARBA00022902"/>
    </source>
</evidence>
<dbReference type="SMART" id="SM00409">
    <property type="entry name" value="IG"/>
    <property type="match status" value="1"/>
</dbReference>
<evidence type="ECO:0000256" key="6">
    <source>
        <dbReference type="ARBA" id="ARBA00022692"/>
    </source>
</evidence>
<sequence>MCARAGGPLTALAMVFGAAVAFAPIPRITWEHREVQLAQFHQPGIFNYSALLLSEDEDTLYVGAREAVFAVNALNVSQKRHEAYWKVSEDKQAKCAEKGKSKQTECLNYIRVLQPLGTTALYVCGTNAFQPACDHLDLASFQFLGRNEDGKGRCPFDPAQSYTSVMVDGELYSGTSYNFLGSEPIISRNSSHSPLRTEYAIPWLNEPSFVHAEVIRASPEGAEGGDDRVYFFFTEVSVEYEFVSKLMIPRVARVCKGDQGGLRTLQKKWTTFLKARLLCSRPDGSLFFNVLRAVFVLRAPDLKEPVLYGVFTPQLNNVGLSAVCAYNLSAAEAVFSRGKYMQSATVEQSHTKWVRYSGPVPSPRPGACIDREARAANFSSSLSLPDKTLQFVKDHPLMDDSVTPTGHRPRLVKSGVNYTQIVVDRTQALDGTVYDVMFVSTDRGALHKAISLESDVHIIEETQLFQDREPVQTLLLSSQKGRRFIYAGSNSGVVQAPVAFCGKHGTCEDCVLARDPYCAWSPATAACVGLHQTESPGRGLIQDMSGEVSTCPDESKGSFRQHFFKHGGTAELKCSPKSNLARVVWRFQSGVLRAEGPKYSLVGGTLLIFNLSEGDSGVYQCLSEERVRNKTVSQVMAKHVLEVRTVPRTPGAFSSPATRTEGAGIPPDVSVGPVRGSSPQTPAGRLTTPPGPAPTSTPCEPKIVIHTVPQVQSEKTLYLKSSNDRLLLSLFLLFFVLCLCLLSYNCYKGFLPGRCLQVRSTLLLGKKKPASDFSDCEQSVKETLVEPGSFSQQNGGQPRPAPDTGYETEQDTTASRAPTDREDSQRIDELPGRDKPFDVKCELNPWLASGSGPDSRLRVTLLPPFLSDQAQHVPALGTVHLFCQATGERGTCRGGGGGQGPRLHLPAAPVSCMLFRKDCVLAVRGSAAGFLPHLLSSQELQCPAPMAVSCPGVGVAVHQPNGVFKHRPPATRGPEARPCQSTGPADTHFVWEKNGRELETCVPVQTHALPDGRAHVLSWLRDAVRESAEYRCSVLSSAGSQTSSVRVTVLEPEVPPQEKWTRELATWRAVAGEHGRMMQSWRKVWVRGPRAAPLCGMVRAHSARGWGPHRRLKSDGPEGCGCRGLWLDVSPCHPHLPGRGTLGAGRSSACGLGTCWGLPGGPQRRHGPRSVPPPNTQAGRHSEAGPARPHLRARPDGSQRGAVSCELKPRLSRCPGLELPSPSLLPAGSFPAGSLRAQGEHTGPETGLWPHLRPAVGKGVRDVRPAVLPGIQRCSSFRRAVTRTPFSHQGAVPPDATCHAVERPWAAAVTLPAPCGAGTGAEEPGGTCGSSWGPFLVRCSPVTVLWAEAGHPAGNGPP</sequence>
<dbReference type="InterPro" id="IPR003598">
    <property type="entry name" value="Ig_sub2"/>
</dbReference>
<keyword evidence="14" id="KW-0393">Immunoglobulin domain</keyword>
<evidence type="ECO:0000256" key="17">
    <source>
        <dbReference type="PROSITE-ProRule" id="PRU00352"/>
    </source>
</evidence>
<keyword evidence="10" id="KW-1133">Transmembrane helix</keyword>
<keyword evidence="13" id="KW-0325">Glycoprotein</keyword>
<name>A0AA40LJ64_CNENI</name>
<evidence type="ECO:0000256" key="14">
    <source>
        <dbReference type="ARBA" id="ARBA00023319"/>
    </source>
</evidence>
<comment type="subcellular location">
    <subcellularLocation>
        <location evidence="1">Cell membrane</location>
        <topology evidence="1">Single-pass type I membrane protein</topology>
    </subcellularLocation>
</comment>
<dbReference type="PANTHER" id="PTHR11036:SF18">
    <property type="entry name" value="SEMAPHORIN-4D"/>
    <property type="match status" value="1"/>
</dbReference>
<dbReference type="SUPFAM" id="SSF103575">
    <property type="entry name" value="Plexin repeat"/>
    <property type="match status" value="1"/>
</dbReference>
<dbReference type="GO" id="GO:0045499">
    <property type="term" value="F:chemorepellent activity"/>
    <property type="evidence" value="ECO:0007669"/>
    <property type="project" value="TreeGrafter"/>
</dbReference>
<dbReference type="SMART" id="SM00423">
    <property type="entry name" value="PSI"/>
    <property type="match status" value="1"/>
</dbReference>
<dbReference type="InterPro" id="IPR013783">
    <property type="entry name" value="Ig-like_fold"/>
</dbReference>
<protein>
    <recommendedName>
        <fullName evidence="16">Semaphorin-4D</fullName>
    </recommendedName>
</protein>
<evidence type="ECO:0000256" key="8">
    <source>
        <dbReference type="ARBA" id="ARBA00022782"/>
    </source>
</evidence>
<evidence type="ECO:0000313" key="22">
    <source>
        <dbReference type="Proteomes" id="UP001177744"/>
    </source>
</evidence>
<keyword evidence="12" id="KW-1015">Disulfide bond</keyword>
<dbReference type="GO" id="GO:0030215">
    <property type="term" value="F:semaphorin receptor binding"/>
    <property type="evidence" value="ECO:0007669"/>
    <property type="project" value="InterPro"/>
</dbReference>
<dbReference type="GO" id="GO:0000122">
    <property type="term" value="P:negative regulation of transcription by RNA polymerase II"/>
    <property type="evidence" value="ECO:0007669"/>
    <property type="project" value="TreeGrafter"/>
</dbReference>
<dbReference type="Gene3D" id="3.30.1680.10">
    <property type="entry name" value="ligand-binding face of the semaphorins, domain 2"/>
    <property type="match status" value="1"/>
</dbReference>
<evidence type="ECO:0000256" key="12">
    <source>
        <dbReference type="ARBA" id="ARBA00023157"/>
    </source>
</evidence>
<feature type="region of interest" description="Disordered" evidence="18">
    <location>
        <begin position="784"/>
        <end position="836"/>
    </location>
</feature>
<dbReference type="GO" id="GO:1902533">
    <property type="term" value="P:positive regulation of intracellular signal transduction"/>
    <property type="evidence" value="ECO:0007669"/>
    <property type="project" value="UniProtKB-ARBA"/>
</dbReference>
<dbReference type="EMBL" id="JAULJE010000015">
    <property type="protein sequence ID" value="KAK1334665.1"/>
    <property type="molecule type" value="Genomic_DNA"/>
</dbReference>
<dbReference type="Pfam" id="PF01403">
    <property type="entry name" value="Sema"/>
    <property type="match status" value="1"/>
</dbReference>
<keyword evidence="4" id="KW-1003">Cell membrane</keyword>
<evidence type="ECO:0000256" key="11">
    <source>
        <dbReference type="ARBA" id="ARBA00023136"/>
    </source>
</evidence>
<evidence type="ECO:0000256" key="7">
    <source>
        <dbReference type="ARBA" id="ARBA00022729"/>
    </source>
</evidence>
<feature type="domain" description="Sema" evidence="20">
    <location>
        <begin position="17"/>
        <end position="498"/>
    </location>
</feature>
<dbReference type="SUPFAM" id="SSF101912">
    <property type="entry name" value="Sema domain"/>
    <property type="match status" value="1"/>
</dbReference>
<keyword evidence="9" id="KW-0524">Neurogenesis</keyword>
<evidence type="ECO:0000256" key="13">
    <source>
        <dbReference type="ARBA" id="ARBA00023180"/>
    </source>
</evidence>
<keyword evidence="5" id="KW-0597">Phosphoprotein</keyword>
<evidence type="ECO:0000259" key="20">
    <source>
        <dbReference type="PROSITE" id="PS51004"/>
    </source>
</evidence>
<dbReference type="SMART" id="SM00630">
    <property type="entry name" value="Sema"/>
    <property type="match status" value="1"/>
</dbReference>
<comment type="caution">
    <text evidence="17">Lacks conserved residue(s) required for the propagation of feature annotation.</text>
</comment>
<organism evidence="21 22">
    <name type="scientific">Cnephaeus nilssonii</name>
    <name type="common">Northern bat</name>
    <name type="synonym">Eptesicus nilssonii</name>
    <dbReference type="NCBI Taxonomy" id="3371016"/>
    <lineage>
        <taxon>Eukaryota</taxon>
        <taxon>Metazoa</taxon>
        <taxon>Chordata</taxon>
        <taxon>Craniata</taxon>
        <taxon>Vertebrata</taxon>
        <taxon>Euteleostomi</taxon>
        <taxon>Mammalia</taxon>
        <taxon>Eutheria</taxon>
        <taxon>Laurasiatheria</taxon>
        <taxon>Chiroptera</taxon>
        <taxon>Yangochiroptera</taxon>
        <taxon>Vespertilionidae</taxon>
        <taxon>Cnephaeus</taxon>
    </lineage>
</organism>
<feature type="region of interest" description="Disordered" evidence="18">
    <location>
        <begin position="1161"/>
        <end position="1202"/>
    </location>
</feature>
<comment type="caution">
    <text evidence="21">The sequence shown here is derived from an EMBL/GenBank/DDBJ whole genome shotgun (WGS) entry which is preliminary data.</text>
</comment>
<dbReference type="Gene3D" id="2.60.40.10">
    <property type="entry name" value="Immunoglobulins"/>
    <property type="match status" value="2"/>
</dbReference>
<keyword evidence="11" id="KW-0472">Membrane</keyword>
<evidence type="ECO:0000313" key="21">
    <source>
        <dbReference type="EMBL" id="KAK1334665.1"/>
    </source>
</evidence>
<keyword evidence="6" id="KW-0812">Transmembrane</keyword>
<dbReference type="InterPro" id="IPR016201">
    <property type="entry name" value="PSI"/>
</dbReference>
<keyword evidence="22" id="KW-1185">Reference proteome</keyword>
<evidence type="ECO:0000256" key="10">
    <source>
        <dbReference type="ARBA" id="ARBA00022989"/>
    </source>
</evidence>
<dbReference type="PROSITE" id="PS50835">
    <property type="entry name" value="IG_LIKE"/>
    <property type="match status" value="2"/>
</dbReference>
<keyword evidence="7" id="KW-0732">Signal</keyword>
<evidence type="ECO:0000256" key="15">
    <source>
        <dbReference type="ARBA" id="ARBA00058816"/>
    </source>
</evidence>
<dbReference type="InterPro" id="IPR002165">
    <property type="entry name" value="Plexin_repeat"/>
</dbReference>
<proteinExistence type="inferred from homology"/>
<dbReference type="PANTHER" id="PTHR11036">
    <property type="entry name" value="SEMAPHORIN"/>
    <property type="match status" value="1"/>
</dbReference>
<dbReference type="Proteomes" id="UP001177744">
    <property type="component" value="Unassembled WGS sequence"/>
</dbReference>
<evidence type="ECO:0000256" key="18">
    <source>
        <dbReference type="SAM" id="MobiDB-lite"/>
    </source>
</evidence>
<dbReference type="FunFam" id="2.60.40.10:FF:000647">
    <property type="entry name" value="Semaphorin-4D"/>
    <property type="match status" value="1"/>
</dbReference>
<dbReference type="InterPro" id="IPR003599">
    <property type="entry name" value="Ig_sub"/>
</dbReference>
<dbReference type="Gene3D" id="2.130.10.10">
    <property type="entry name" value="YVTN repeat-like/Quinoprotein amine dehydrogenase"/>
    <property type="match status" value="1"/>
</dbReference>
<evidence type="ECO:0000259" key="19">
    <source>
        <dbReference type="PROSITE" id="PS50835"/>
    </source>
</evidence>
<dbReference type="SUPFAM" id="SSF48726">
    <property type="entry name" value="Immunoglobulin"/>
    <property type="match status" value="2"/>
</dbReference>
<dbReference type="PROSITE" id="PS51004">
    <property type="entry name" value="SEMA"/>
    <property type="match status" value="1"/>
</dbReference>
<feature type="compositionally biased region" description="Basic and acidic residues" evidence="18">
    <location>
        <begin position="818"/>
        <end position="836"/>
    </location>
</feature>
<evidence type="ECO:0000256" key="4">
    <source>
        <dbReference type="ARBA" id="ARBA00022475"/>
    </source>
</evidence>
<keyword evidence="3" id="KW-0217">Developmental protein</keyword>
<reference evidence="21" key="1">
    <citation type="submission" date="2023-06" db="EMBL/GenBank/DDBJ databases">
        <title>Reference genome for the Northern bat (Eptesicus nilssonii), a most northern bat species.</title>
        <authorList>
            <person name="Laine V.N."/>
            <person name="Pulliainen A.T."/>
            <person name="Lilley T.M."/>
        </authorList>
    </citation>
    <scope>NUCLEOTIDE SEQUENCE</scope>
    <source>
        <strain evidence="21">BLF_Eptnil</strain>
        <tissue evidence="21">Kidney</tissue>
    </source>
</reference>
<dbReference type="GO" id="GO:0071526">
    <property type="term" value="P:semaphorin-plexin signaling pathway"/>
    <property type="evidence" value="ECO:0007669"/>
    <property type="project" value="TreeGrafter"/>
</dbReference>
<gene>
    <name evidence="21" type="ORF">QTO34_005673</name>
</gene>
<dbReference type="GO" id="GO:0005886">
    <property type="term" value="C:plasma membrane"/>
    <property type="evidence" value="ECO:0007669"/>
    <property type="project" value="UniProtKB-SubCell"/>
</dbReference>
<dbReference type="FunFam" id="3.30.1680.10:FF:000013">
    <property type="entry name" value="Semaphorin 4D"/>
    <property type="match status" value="1"/>
</dbReference>
<dbReference type="InterPro" id="IPR036352">
    <property type="entry name" value="Semap_dom_sf"/>
</dbReference>